<dbReference type="EMBL" id="BAAAQX010000032">
    <property type="protein sequence ID" value="GAA2213300.1"/>
    <property type="molecule type" value="Genomic_DNA"/>
</dbReference>
<dbReference type="RefSeq" id="WP_344488609.1">
    <property type="nucleotide sequence ID" value="NZ_BAAAQX010000032.1"/>
</dbReference>
<name>A0ABP5PNL8_9ACTN</name>
<proteinExistence type="predicted"/>
<keyword evidence="2" id="KW-1185">Reference proteome</keyword>
<protein>
    <submittedName>
        <fullName evidence="1">Uncharacterized protein</fullName>
    </submittedName>
</protein>
<organism evidence="1 2">
    <name type="scientific">Nonomuraea monospora</name>
    <dbReference type="NCBI Taxonomy" id="568818"/>
    <lineage>
        <taxon>Bacteria</taxon>
        <taxon>Bacillati</taxon>
        <taxon>Actinomycetota</taxon>
        <taxon>Actinomycetes</taxon>
        <taxon>Streptosporangiales</taxon>
        <taxon>Streptosporangiaceae</taxon>
        <taxon>Nonomuraea</taxon>
    </lineage>
</organism>
<dbReference type="Proteomes" id="UP001499843">
    <property type="component" value="Unassembled WGS sequence"/>
</dbReference>
<gene>
    <name evidence="1" type="ORF">GCM10009850_087620</name>
</gene>
<comment type="caution">
    <text evidence="1">The sequence shown here is derived from an EMBL/GenBank/DDBJ whole genome shotgun (WGS) entry which is preliminary data.</text>
</comment>
<accession>A0ABP5PNL8</accession>
<evidence type="ECO:0000313" key="1">
    <source>
        <dbReference type="EMBL" id="GAA2213300.1"/>
    </source>
</evidence>
<reference evidence="2" key="1">
    <citation type="journal article" date="2019" name="Int. J. Syst. Evol. Microbiol.">
        <title>The Global Catalogue of Microorganisms (GCM) 10K type strain sequencing project: providing services to taxonomists for standard genome sequencing and annotation.</title>
        <authorList>
            <consortium name="The Broad Institute Genomics Platform"/>
            <consortium name="The Broad Institute Genome Sequencing Center for Infectious Disease"/>
            <person name="Wu L."/>
            <person name="Ma J."/>
        </authorList>
    </citation>
    <scope>NUCLEOTIDE SEQUENCE [LARGE SCALE GENOMIC DNA]</scope>
    <source>
        <strain evidence="2">JCM 16114</strain>
    </source>
</reference>
<evidence type="ECO:0000313" key="2">
    <source>
        <dbReference type="Proteomes" id="UP001499843"/>
    </source>
</evidence>
<sequence length="44" mass="4392">MPTTELPADTAPTGIAELIAAHLVIHPPAPAPDNADGADIPTHA</sequence>